<evidence type="ECO:0000256" key="2">
    <source>
        <dbReference type="SAM" id="MobiDB-lite"/>
    </source>
</evidence>
<dbReference type="InterPro" id="IPR007608">
    <property type="entry name" value="Senescence_reg_S40"/>
</dbReference>
<dbReference type="PANTHER" id="PTHR46525:SF6">
    <property type="entry name" value="ARABIDOPSIS THALIANA GENOMIC DNA, CHROMOSOME 5, P1 CLONE:MOK16"/>
    <property type="match status" value="1"/>
</dbReference>
<dbReference type="Gramene" id="XM_028327268.1">
    <property type="protein sequence ID" value="XP_028183069.1"/>
    <property type="gene ID" value="LOC114369986"/>
</dbReference>
<feature type="region of interest" description="Disordered" evidence="2">
    <location>
        <begin position="1"/>
        <end position="88"/>
    </location>
</feature>
<reference evidence="3 4" key="1">
    <citation type="submission" date="2018-09" db="EMBL/GenBank/DDBJ databases">
        <title>A high-quality reference genome of wild soybean provides a powerful tool to mine soybean genomes.</title>
        <authorList>
            <person name="Xie M."/>
            <person name="Chung C.Y.L."/>
            <person name="Li M.-W."/>
            <person name="Wong F.-L."/>
            <person name="Chan T.-F."/>
            <person name="Lam H.-M."/>
        </authorList>
    </citation>
    <scope>NUCLEOTIDE SEQUENCE [LARGE SCALE GENOMIC DNA]</scope>
    <source>
        <strain evidence="4">cv. W05</strain>
        <tissue evidence="3">Hypocotyl of etiolated seedlings</tissue>
    </source>
</reference>
<dbReference type="AlphaFoldDB" id="A0A445II86"/>
<evidence type="ECO:0000313" key="4">
    <source>
        <dbReference type="Proteomes" id="UP000289340"/>
    </source>
</evidence>
<feature type="compositionally biased region" description="Polar residues" evidence="2">
    <location>
        <begin position="41"/>
        <end position="51"/>
    </location>
</feature>
<feature type="region of interest" description="Disordered" evidence="2">
    <location>
        <begin position="107"/>
        <end position="136"/>
    </location>
</feature>
<gene>
    <name evidence="3" type="ORF">D0Y65_026077</name>
</gene>
<feature type="compositionally biased region" description="Acidic residues" evidence="2">
    <location>
        <begin position="113"/>
        <end position="127"/>
    </location>
</feature>
<sequence>MASRKSFLSNPNRYIFPTTSDTHLSQTQEGMFELDEAELWNNHNHSSTTTDQGKKGLPSSGSRSVLKRASRNHNNNNGGRDRITTPASLPVNIPDWSKILKEDYKEHPKYWESEDEKEEEDDDDDEEHNNVVGEQNHGFRNIRVPPHVYLARTRGASLSVHEGIGRTLKGRDLRSVRNAIWKKVGFED</sequence>
<evidence type="ECO:0008006" key="5">
    <source>
        <dbReference type="Google" id="ProtNLM"/>
    </source>
</evidence>
<dbReference type="Pfam" id="PF04520">
    <property type="entry name" value="Senescence_reg"/>
    <property type="match status" value="1"/>
</dbReference>
<name>A0A445II86_GLYSO</name>
<keyword evidence="4" id="KW-1185">Reference proteome</keyword>
<evidence type="ECO:0000313" key="3">
    <source>
        <dbReference type="EMBL" id="RZB85825.1"/>
    </source>
</evidence>
<organism evidence="3 4">
    <name type="scientific">Glycine soja</name>
    <name type="common">Wild soybean</name>
    <dbReference type="NCBI Taxonomy" id="3848"/>
    <lineage>
        <taxon>Eukaryota</taxon>
        <taxon>Viridiplantae</taxon>
        <taxon>Streptophyta</taxon>
        <taxon>Embryophyta</taxon>
        <taxon>Tracheophyta</taxon>
        <taxon>Spermatophyta</taxon>
        <taxon>Magnoliopsida</taxon>
        <taxon>eudicotyledons</taxon>
        <taxon>Gunneridae</taxon>
        <taxon>Pentapetalae</taxon>
        <taxon>rosids</taxon>
        <taxon>fabids</taxon>
        <taxon>Fabales</taxon>
        <taxon>Fabaceae</taxon>
        <taxon>Papilionoideae</taxon>
        <taxon>50 kb inversion clade</taxon>
        <taxon>NPAAA clade</taxon>
        <taxon>indigoferoid/millettioid clade</taxon>
        <taxon>Phaseoleae</taxon>
        <taxon>Glycine</taxon>
        <taxon>Glycine subgen. Soja</taxon>
    </lineage>
</organism>
<dbReference type="EMBL" id="QZWG01000010">
    <property type="protein sequence ID" value="RZB85825.1"/>
    <property type="molecule type" value="Genomic_DNA"/>
</dbReference>
<comment type="similarity">
    <text evidence="1">Belongs to the senescence regulator S40 family.</text>
</comment>
<accession>A0A445II86</accession>
<evidence type="ECO:0000256" key="1">
    <source>
        <dbReference type="ARBA" id="ARBA00034773"/>
    </source>
</evidence>
<feature type="compositionally biased region" description="Polar residues" evidence="2">
    <location>
        <begin position="1"/>
        <end position="29"/>
    </location>
</feature>
<protein>
    <recommendedName>
        <fullName evidence="5">Senescence regulator S40</fullName>
    </recommendedName>
</protein>
<dbReference type="GO" id="GO:0010150">
    <property type="term" value="P:leaf senescence"/>
    <property type="evidence" value="ECO:0007669"/>
    <property type="project" value="UniProtKB-ARBA"/>
</dbReference>
<comment type="caution">
    <text evidence="3">The sequence shown here is derived from an EMBL/GenBank/DDBJ whole genome shotgun (WGS) entry which is preliminary data.</text>
</comment>
<proteinExistence type="inferred from homology"/>
<dbReference type="PANTHER" id="PTHR46525">
    <property type="entry name" value="EMB|CAB72159.1"/>
    <property type="match status" value="1"/>
</dbReference>
<dbReference type="Proteomes" id="UP000289340">
    <property type="component" value="Chromosome 10"/>
</dbReference>